<dbReference type="InterPro" id="IPR038765">
    <property type="entry name" value="Papain-like_cys_pep_sf"/>
</dbReference>
<dbReference type="Proteomes" id="UP000054937">
    <property type="component" value="Unassembled WGS sequence"/>
</dbReference>
<dbReference type="Pfam" id="PF00648">
    <property type="entry name" value="Peptidase_C2"/>
    <property type="match status" value="1"/>
</dbReference>
<dbReference type="InParanoid" id="A0A0V0QTX4"/>
<evidence type="ECO:0000313" key="10">
    <source>
        <dbReference type="Proteomes" id="UP000054937"/>
    </source>
</evidence>
<evidence type="ECO:0000256" key="7">
    <source>
        <dbReference type="SAM" id="MobiDB-lite"/>
    </source>
</evidence>
<dbReference type="GO" id="GO:0004198">
    <property type="term" value="F:calcium-dependent cysteine-type endopeptidase activity"/>
    <property type="evidence" value="ECO:0007669"/>
    <property type="project" value="InterPro"/>
</dbReference>
<sequence>MGCGTSSQTDKNKQQNVLEPQSNNVQDQRAPPAPLPKKQNQNQISQQNDLDFPAKLGSLAKDHKLMPNAKNYEWKRSKEIFDIKKLNIFQQQIQPDNIVQGKLGNNYFLSALSCLAERPHLIEKLFITKQINEQGIYAVYLNIDGIFQEVIIDDFFPCSQEKPVFSYSNSQKNQELGEELWVLILEKAYAKCYGSYQQIISGKIGHAITDLTGAPSKQISTQVGAEKIWNFIVSNADEGYVLSADPNRNEQLKQGQNIDIGYSFAILNYQIVKFQGNQEKIIQIRNPWGSYQWQGDWSNKSQKWDQQSKKQCNLNENDGKFWININDFVKEFKAVTVNYLVEDYLYTSYQISLKKTNMSLVRFNVKYDNTHIFIGIQQKDERHFLPNTYKYSLLKLILVKEDTESYIDDTMTNERNLYIEKNLQSGAYLAYIDIQWQNLRGDAENVVFNIYSSDQVQIQQQNIEVFEDNMEIVDRMIMGKQQPDQSKIKYYDDNKKICRYTISFAGYLSFIFDNQSENNQLIESVSLQMIQNLKICKPFTNNEKFEVIVNPGEKKIVKYKITSPSGSDYNYKAGYAGGIQMSDQEIIAFLQSQEGLKYRKVREGEVYYYTYPHQSGFALMHWNQTQKKYDEELELNLKNLCVQGMEGQSKPTLNIVLGPGEWKLTKLNIIDRTKEFSFKTSVSFLLE</sequence>
<feature type="region of interest" description="Disordered" evidence="7">
    <location>
        <begin position="1"/>
        <end position="45"/>
    </location>
</feature>
<accession>A0A0V0QTX4</accession>
<dbReference type="InterPro" id="IPR022684">
    <property type="entry name" value="Calpain_cysteine_protease"/>
</dbReference>
<dbReference type="PANTHER" id="PTHR10183">
    <property type="entry name" value="CALPAIN"/>
    <property type="match status" value="1"/>
</dbReference>
<comment type="caution">
    <text evidence="9">The sequence shown here is derived from an EMBL/GenBank/DDBJ whole genome shotgun (WGS) entry which is preliminary data.</text>
</comment>
<dbReference type="SMART" id="SM00230">
    <property type="entry name" value="CysPc"/>
    <property type="match status" value="1"/>
</dbReference>
<dbReference type="PRINTS" id="PR00704">
    <property type="entry name" value="CALPAIN"/>
</dbReference>
<dbReference type="PANTHER" id="PTHR10183:SF379">
    <property type="entry name" value="CALPAIN-5"/>
    <property type="match status" value="1"/>
</dbReference>
<evidence type="ECO:0000256" key="3">
    <source>
        <dbReference type="ARBA" id="ARBA00022801"/>
    </source>
</evidence>
<dbReference type="GO" id="GO:0006508">
    <property type="term" value="P:proteolysis"/>
    <property type="evidence" value="ECO:0007669"/>
    <property type="project" value="UniProtKB-KW"/>
</dbReference>
<evidence type="ECO:0000259" key="8">
    <source>
        <dbReference type="PROSITE" id="PS50203"/>
    </source>
</evidence>
<keyword evidence="3" id="KW-0378">Hydrolase</keyword>
<dbReference type="AlphaFoldDB" id="A0A0V0QTX4"/>
<organism evidence="9 10">
    <name type="scientific">Pseudocohnilembus persalinus</name>
    <name type="common">Ciliate</name>
    <dbReference type="NCBI Taxonomy" id="266149"/>
    <lineage>
        <taxon>Eukaryota</taxon>
        <taxon>Sar</taxon>
        <taxon>Alveolata</taxon>
        <taxon>Ciliophora</taxon>
        <taxon>Intramacronucleata</taxon>
        <taxon>Oligohymenophorea</taxon>
        <taxon>Scuticociliatia</taxon>
        <taxon>Philasterida</taxon>
        <taxon>Pseudocohnilembidae</taxon>
        <taxon>Pseudocohnilembus</taxon>
    </lineage>
</organism>
<dbReference type="OrthoDB" id="268518at2759"/>
<evidence type="ECO:0000313" key="9">
    <source>
        <dbReference type="EMBL" id="KRX05710.1"/>
    </source>
</evidence>
<gene>
    <name evidence="9" type="ORF">PPERSA_09850</name>
</gene>
<keyword evidence="10" id="KW-1185">Reference proteome</keyword>
<comment type="caution">
    <text evidence="6">Lacks conserved residue(s) required for the propagation of feature annotation.</text>
</comment>
<dbReference type="CDD" id="cd00044">
    <property type="entry name" value="CysPc"/>
    <property type="match status" value="1"/>
</dbReference>
<proteinExistence type="inferred from homology"/>
<evidence type="ECO:0000256" key="1">
    <source>
        <dbReference type="ARBA" id="ARBA00007623"/>
    </source>
</evidence>
<dbReference type="SUPFAM" id="SSF54001">
    <property type="entry name" value="Cysteine proteinases"/>
    <property type="match status" value="1"/>
</dbReference>
<reference evidence="9 10" key="1">
    <citation type="journal article" date="2015" name="Sci. Rep.">
        <title>Genome of the facultative scuticociliatosis pathogen Pseudocohnilembus persalinus provides insight into its virulence through horizontal gene transfer.</title>
        <authorList>
            <person name="Xiong J."/>
            <person name="Wang G."/>
            <person name="Cheng J."/>
            <person name="Tian M."/>
            <person name="Pan X."/>
            <person name="Warren A."/>
            <person name="Jiang C."/>
            <person name="Yuan D."/>
            <person name="Miao W."/>
        </authorList>
    </citation>
    <scope>NUCLEOTIDE SEQUENCE [LARGE SCALE GENOMIC DNA]</scope>
    <source>
        <strain evidence="9">36N120E</strain>
    </source>
</reference>
<dbReference type="PROSITE" id="PS50203">
    <property type="entry name" value="CALPAIN_CAT"/>
    <property type="match status" value="1"/>
</dbReference>
<dbReference type="EMBL" id="LDAU01000105">
    <property type="protein sequence ID" value="KRX05710.1"/>
    <property type="molecule type" value="Genomic_DNA"/>
</dbReference>
<evidence type="ECO:0000256" key="2">
    <source>
        <dbReference type="ARBA" id="ARBA00022670"/>
    </source>
</evidence>
<comment type="similarity">
    <text evidence="1">Belongs to the peptidase C2 family.</text>
</comment>
<keyword evidence="4" id="KW-0788">Thiol protease</keyword>
<feature type="domain" description="Calpain catalytic" evidence="8">
    <location>
        <begin position="49"/>
        <end position="341"/>
    </location>
</feature>
<keyword evidence="2" id="KW-0645">Protease</keyword>
<evidence type="ECO:0000256" key="6">
    <source>
        <dbReference type="PROSITE-ProRule" id="PRU00239"/>
    </source>
</evidence>
<feature type="active site" evidence="5">
    <location>
        <position position="286"/>
    </location>
</feature>
<dbReference type="InterPro" id="IPR001300">
    <property type="entry name" value="Peptidase_C2_calpain_cat"/>
</dbReference>
<evidence type="ECO:0000256" key="4">
    <source>
        <dbReference type="ARBA" id="ARBA00022807"/>
    </source>
</evidence>
<dbReference type="Gene3D" id="3.90.70.10">
    <property type="entry name" value="Cysteine proteinases"/>
    <property type="match status" value="1"/>
</dbReference>
<protein>
    <recommendedName>
        <fullName evidence="8">Calpain catalytic domain-containing protein</fullName>
    </recommendedName>
</protein>
<name>A0A0V0QTX4_PSEPJ</name>
<evidence type="ECO:0000256" key="5">
    <source>
        <dbReference type="PIRSR" id="PIRSR622684-1"/>
    </source>
</evidence>
<feature type="compositionally biased region" description="Polar residues" evidence="7">
    <location>
        <begin position="1"/>
        <end position="27"/>
    </location>
</feature>